<dbReference type="GO" id="GO:0030286">
    <property type="term" value="C:dynein complex"/>
    <property type="evidence" value="ECO:0007669"/>
    <property type="project" value="InterPro"/>
</dbReference>
<dbReference type="InterPro" id="IPR026983">
    <property type="entry name" value="DHC"/>
</dbReference>
<dbReference type="SUPFAM" id="SSF52540">
    <property type="entry name" value="P-loop containing nucleoside triphosphate hydrolases"/>
    <property type="match status" value="1"/>
</dbReference>
<dbReference type="InterPro" id="IPR027417">
    <property type="entry name" value="P-loop_NTPase"/>
</dbReference>
<dbReference type="PANTHER" id="PTHR46961:SF21">
    <property type="entry name" value="LOW QUALITY PROTEIN: DYNEIN BETA CHAIN, FLAGELLAR OUTER ARM-LIKE"/>
    <property type="match status" value="1"/>
</dbReference>
<proteinExistence type="predicted"/>
<protein>
    <recommendedName>
        <fullName evidence="1">Dynein heavy chain AAA 5 extension domain-containing protein</fullName>
    </recommendedName>
</protein>
<keyword evidence="3" id="KW-1185">Reference proteome</keyword>
<name>A0A2G9RUH6_AQUCT</name>
<dbReference type="AlphaFoldDB" id="A0A2G9RUH6"/>
<dbReference type="Gene3D" id="1.10.472.130">
    <property type="match status" value="1"/>
</dbReference>
<evidence type="ECO:0000313" key="2">
    <source>
        <dbReference type="EMBL" id="PIO31550.1"/>
    </source>
</evidence>
<dbReference type="Pfam" id="PF17852">
    <property type="entry name" value="Dynein_AAA_lid"/>
    <property type="match status" value="1"/>
</dbReference>
<evidence type="ECO:0000259" key="1">
    <source>
        <dbReference type="Pfam" id="PF17852"/>
    </source>
</evidence>
<dbReference type="OrthoDB" id="10251809at2759"/>
<organism evidence="2 3">
    <name type="scientific">Aquarana catesbeiana</name>
    <name type="common">American bullfrog</name>
    <name type="synonym">Rana catesbeiana</name>
    <dbReference type="NCBI Taxonomy" id="8400"/>
    <lineage>
        <taxon>Eukaryota</taxon>
        <taxon>Metazoa</taxon>
        <taxon>Chordata</taxon>
        <taxon>Craniata</taxon>
        <taxon>Vertebrata</taxon>
        <taxon>Euteleostomi</taxon>
        <taxon>Amphibia</taxon>
        <taxon>Batrachia</taxon>
        <taxon>Anura</taxon>
        <taxon>Neobatrachia</taxon>
        <taxon>Ranoidea</taxon>
        <taxon>Ranidae</taxon>
        <taxon>Aquarana</taxon>
    </lineage>
</organism>
<dbReference type="GO" id="GO:0051959">
    <property type="term" value="F:dynein light intermediate chain binding"/>
    <property type="evidence" value="ECO:0007669"/>
    <property type="project" value="InterPro"/>
</dbReference>
<dbReference type="PANTHER" id="PTHR46961">
    <property type="entry name" value="DYNEIN HEAVY CHAIN 1, AXONEMAL-LIKE PROTEIN"/>
    <property type="match status" value="1"/>
</dbReference>
<sequence length="263" mass="30370">MLGEDIKKYFIFACIWSFGGWLDSNKRTMFSNWWRHTYRNHTTFPAEGEVWDYHIDTDTRHFVRWHDTLSSYSVSHGQNMASEAFVHTLRSEQLLYLSSLLTTSGHPVLLAGDTGCGKSILSHELLNALCLGDVAEMSELRIPINSSTDPRRLWGCLKDRLEWRHGTLHTPAGNKKLLCLLDDLNLAKTNKRGGQPACEFVRQLLDQERIFDPLSLNWKTIKGIIYLATWNTAASEIPPAQRQRLLRHFCIFPCKYPRFAIYL</sequence>
<reference evidence="3" key="1">
    <citation type="journal article" date="2017" name="Nat. Commun.">
        <title>The North American bullfrog draft genome provides insight into hormonal regulation of long noncoding RNA.</title>
        <authorList>
            <person name="Hammond S.A."/>
            <person name="Warren R.L."/>
            <person name="Vandervalk B.P."/>
            <person name="Kucuk E."/>
            <person name="Khan H."/>
            <person name="Gibb E.A."/>
            <person name="Pandoh P."/>
            <person name="Kirk H."/>
            <person name="Zhao Y."/>
            <person name="Jones M."/>
            <person name="Mungall A.J."/>
            <person name="Coope R."/>
            <person name="Pleasance S."/>
            <person name="Moore R.A."/>
            <person name="Holt R.A."/>
            <person name="Round J.M."/>
            <person name="Ohora S."/>
            <person name="Walle B.V."/>
            <person name="Veldhoen N."/>
            <person name="Helbing C.C."/>
            <person name="Birol I."/>
        </authorList>
    </citation>
    <scope>NUCLEOTIDE SEQUENCE [LARGE SCALE GENOMIC DNA]</scope>
</reference>
<accession>A0A2G9RUH6</accession>
<dbReference type="EMBL" id="KV932627">
    <property type="protein sequence ID" value="PIO31550.1"/>
    <property type="molecule type" value="Genomic_DNA"/>
</dbReference>
<dbReference type="GO" id="GO:0045505">
    <property type="term" value="F:dynein intermediate chain binding"/>
    <property type="evidence" value="ECO:0007669"/>
    <property type="project" value="InterPro"/>
</dbReference>
<dbReference type="InterPro" id="IPR041466">
    <property type="entry name" value="Dynein_AAA5_ext"/>
</dbReference>
<evidence type="ECO:0000313" key="3">
    <source>
        <dbReference type="Proteomes" id="UP000228934"/>
    </source>
</evidence>
<feature type="domain" description="Dynein heavy chain AAA 5 extension" evidence="1">
    <location>
        <begin position="6"/>
        <end position="67"/>
    </location>
</feature>
<dbReference type="Gene3D" id="3.40.50.300">
    <property type="entry name" value="P-loop containing nucleotide triphosphate hydrolases"/>
    <property type="match status" value="1"/>
</dbReference>
<dbReference type="Pfam" id="PF12775">
    <property type="entry name" value="AAA_7"/>
    <property type="match status" value="1"/>
</dbReference>
<dbReference type="GO" id="GO:0007018">
    <property type="term" value="P:microtubule-based movement"/>
    <property type="evidence" value="ECO:0007669"/>
    <property type="project" value="InterPro"/>
</dbReference>
<gene>
    <name evidence="2" type="ORF">AB205_0053270</name>
</gene>
<dbReference type="Proteomes" id="UP000228934">
    <property type="component" value="Unassembled WGS sequence"/>
</dbReference>